<comment type="pathway">
    <text evidence="1 9">Porphyrin-containing compound metabolism; protoporphyrin-IX biosynthesis; coproporphyrinogen-III from 5-aminolevulinate: step 3/4.</text>
</comment>
<dbReference type="InterPro" id="IPR039793">
    <property type="entry name" value="UROS/Hem4"/>
</dbReference>
<evidence type="ECO:0000256" key="1">
    <source>
        <dbReference type="ARBA" id="ARBA00004772"/>
    </source>
</evidence>
<dbReference type="GO" id="GO:0004852">
    <property type="term" value="F:uroporphyrinogen-III synthase activity"/>
    <property type="evidence" value="ECO:0007669"/>
    <property type="project" value="UniProtKB-UniRule"/>
</dbReference>
<evidence type="ECO:0000259" key="10">
    <source>
        <dbReference type="Pfam" id="PF02602"/>
    </source>
</evidence>
<dbReference type="SUPFAM" id="SSF69618">
    <property type="entry name" value="HemD-like"/>
    <property type="match status" value="1"/>
</dbReference>
<dbReference type="Gene3D" id="3.40.50.10090">
    <property type="match status" value="2"/>
</dbReference>
<evidence type="ECO:0000256" key="4">
    <source>
        <dbReference type="ARBA" id="ARBA00023239"/>
    </source>
</evidence>
<dbReference type="InterPro" id="IPR036108">
    <property type="entry name" value="4pyrrol_syn_uPrphyn_synt_sf"/>
</dbReference>
<protein>
    <recommendedName>
        <fullName evidence="7 9">Uroporphyrinogen-III synthase</fullName>
        <ecNumber evidence="3 9">4.2.1.75</ecNumber>
    </recommendedName>
</protein>
<dbReference type="AlphaFoldDB" id="A0A327WEK1"/>
<evidence type="ECO:0000256" key="6">
    <source>
        <dbReference type="ARBA" id="ARBA00037589"/>
    </source>
</evidence>
<organism evidence="11 12">
    <name type="scientific">Chitinophaga dinghuensis</name>
    <dbReference type="NCBI Taxonomy" id="1539050"/>
    <lineage>
        <taxon>Bacteria</taxon>
        <taxon>Pseudomonadati</taxon>
        <taxon>Bacteroidota</taxon>
        <taxon>Chitinophagia</taxon>
        <taxon>Chitinophagales</taxon>
        <taxon>Chitinophagaceae</taxon>
        <taxon>Chitinophaga</taxon>
    </lineage>
</organism>
<gene>
    <name evidence="11" type="ORF">CLV59_101597</name>
</gene>
<evidence type="ECO:0000256" key="2">
    <source>
        <dbReference type="ARBA" id="ARBA00008133"/>
    </source>
</evidence>
<dbReference type="OrthoDB" id="1523900at2"/>
<keyword evidence="4 9" id="KW-0456">Lyase</keyword>
<dbReference type="CDD" id="cd06578">
    <property type="entry name" value="HemD"/>
    <property type="match status" value="1"/>
</dbReference>
<feature type="domain" description="Tetrapyrrole biosynthesis uroporphyrinogen III synthase" evidence="10">
    <location>
        <begin position="60"/>
        <end position="227"/>
    </location>
</feature>
<keyword evidence="5 9" id="KW-0627">Porphyrin biosynthesis</keyword>
<dbReference type="EC" id="4.2.1.75" evidence="3 9"/>
<dbReference type="PANTHER" id="PTHR38042:SF1">
    <property type="entry name" value="UROPORPHYRINOGEN-III SYNTHASE, CHLOROPLASTIC"/>
    <property type="match status" value="1"/>
</dbReference>
<evidence type="ECO:0000256" key="3">
    <source>
        <dbReference type="ARBA" id="ARBA00013109"/>
    </source>
</evidence>
<accession>A0A327WEK1</accession>
<evidence type="ECO:0000313" key="11">
    <source>
        <dbReference type="EMBL" id="RAJ87836.1"/>
    </source>
</evidence>
<comment type="catalytic activity">
    <reaction evidence="8 9">
        <text>hydroxymethylbilane = uroporphyrinogen III + H2O</text>
        <dbReference type="Rhea" id="RHEA:18965"/>
        <dbReference type="ChEBI" id="CHEBI:15377"/>
        <dbReference type="ChEBI" id="CHEBI:57308"/>
        <dbReference type="ChEBI" id="CHEBI:57845"/>
        <dbReference type="EC" id="4.2.1.75"/>
    </reaction>
</comment>
<evidence type="ECO:0000256" key="8">
    <source>
        <dbReference type="ARBA" id="ARBA00048617"/>
    </source>
</evidence>
<evidence type="ECO:0000313" key="12">
    <source>
        <dbReference type="Proteomes" id="UP000249819"/>
    </source>
</evidence>
<dbReference type="PANTHER" id="PTHR38042">
    <property type="entry name" value="UROPORPHYRINOGEN-III SYNTHASE, CHLOROPLASTIC"/>
    <property type="match status" value="1"/>
</dbReference>
<dbReference type="EMBL" id="QLMA01000001">
    <property type="protein sequence ID" value="RAJ87836.1"/>
    <property type="molecule type" value="Genomic_DNA"/>
</dbReference>
<evidence type="ECO:0000256" key="9">
    <source>
        <dbReference type="RuleBase" id="RU366031"/>
    </source>
</evidence>
<evidence type="ECO:0000256" key="5">
    <source>
        <dbReference type="ARBA" id="ARBA00023244"/>
    </source>
</evidence>
<sequence>MSNDHYRILCTRPIPASLIQTAADHGIDITVKEFIQISPVRLPELSGEDNIRSILADIPMAFTSAHAVNILREILGDIHISNDICCISGNTRIAAEQAFPASAIIAQAPYGIELANAMLQLKNIHTVNFFCGNIHRKELPETLSQAGIQVNKYVIYENNPQPEKVADHYNGIFFFSPSAVSSYFSANSIPADTVCFAIGTTTANALREVTNNKIIISTNVDADSMVQTTISYFNNNNC</sequence>
<comment type="caution">
    <text evidence="11">The sequence shown here is derived from an EMBL/GenBank/DDBJ whole genome shotgun (WGS) entry which is preliminary data.</text>
</comment>
<dbReference type="Proteomes" id="UP000249819">
    <property type="component" value="Unassembled WGS sequence"/>
</dbReference>
<dbReference type="InterPro" id="IPR003754">
    <property type="entry name" value="4pyrrol_synth_uPrphyn_synth"/>
</dbReference>
<dbReference type="GO" id="GO:0006782">
    <property type="term" value="P:protoporphyrinogen IX biosynthetic process"/>
    <property type="evidence" value="ECO:0007669"/>
    <property type="project" value="UniProtKB-UniRule"/>
</dbReference>
<name>A0A327WEK1_9BACT</name>
<dbReference type="RefSeq" id="WP_111590506.1">
    <property type="nucleotide sequence ID" value="NZ_QLMA01000001.1"/>
</dbReference>
<proteinExistence type="inferred from homology"/>
<comment type="function">
    <text evidence="6 9">Catalyzes cyclization of the linear tetrapyrrole, hydroxymethylbilane, to the macrocyclic uroporphyrinogen III.</text>
</comment>
<keyword evidence="12" id="KW-1185">Reference proteome</keyword>
<dbReference type="GO" id="GO:0006780">
    <property type="term" value="P:uroporphyrinogen III biosynthetic process"/>
    <property type="evidence" value="ECO:0007669"/>
    <property type="project" value="UniProtKB-UniRule"/>
</dbReference>
<dbReference type="Pfam" id="PF02602">
    <property type="entry name" value="HEM4"/>
    <property type="match status" value="1"/>
</dbReference>
<comment type="similarity">
    <text evidence="2 9">Belongs to the uroporphyrinogen-III synthase family.</text>
</comment>
<reference evidence="11 12" key="1">
    <citation type="submission" date="2018-06" db="EMBL/GenBank/DDBJ databases">
        <title>Genomic Encyclopedia of Archaeal and Bacterial Type Strains, Phase II (KMG-II): from individual species to whole genera.</title>
        <authorList>
            <person name="Goeker M."/>
        </authorList>
    </citation>
    <scope>NUCLEOTIDE SEQUENCE [LARGE SCALE GENOMIC DNA]</scope>
    <source>
        <strain evidence="11 12">DSM 29821</strain>
    </source>
</reference>
<evidence type="ECO:0000256" key="7">
    <source>
        <dbReference type="ARBA" id="ARBA00040167"/>
    </source>
</evidence>